<gene>
    <name evidence="23" type="primary">CYTB</name>
</gene>
<dbReference type="AlphaFoldDB" id="A0A7S6VG42"/>
<evidence type="ECO:0000256" key="6">
    <source>
        <dbReference type="ARBA" id="ARBA00022617"/>
    </source>
</evidence>
<keyword evidence="11 20" id="KW-0249">Electron transport</keyword>
<comment type="function">
    <text evidence="1 20">Component of the ubiquinol-cytochrome c reductase complex (complex III or cytochrome b-c1 complex) that is part of the mitochondrial respiratory chain. The b-c1 complex mediates electron transfer from ubiquinol to cytochrome c. Contributes to the generation of a proton gradient across the mitochondrial membrane that is then used for ATP synthesis.</text>
</comment>
<accession>A0A7S6VG42</accession>
<keyword evidence="15 20" id="KW-0496">Mitochondrion</keyword>
<feature type="transmembrane region" description="Helical" evidence="20">
    <location>
        <begin position="288"/>
        <end position="308"/>
    </location>
</feature>
<evidence type="ECO:0000256" key="3">
    <source>
        <dbReference type="ARBA" id="ARBA00011660"/>
    </source>
</evidence>
<comment type="subunit">
    <text evidence="3">The cytochrome bc1 complex contains 3 respiratory subunits (MT-CYB, CYC1 and UQCRFS1), 2 core proteins (UQCRC1 and UQCRC2) and probably 6 low-molecular weight proteins.</text>
</comment>
<evidence type="ECO:0000259" key="21">
    <source>
        <dbReference type="PROSITE" id="PS51002"/>
    </source>
</evidence>
<evidence type="ECO:0000256" key="17">
    <source>
        <dbReference type="ARBA" id="ARBA00061233"/>
    </source>
</evidence>
<dbReference type="GO" id="GO:0016491">
    <property type="term" value="F:oxidoreductase activity"/>
    <property type="evidence" value="ECO:0007669"/>
    <property type="project" value="UniProtKB-UniRule"/>
</dbReference>
<dbReference type="GO" id="GO:0046872">
    <property type="term" value="F:metal ion binding"/>
    <property type="evidence" value="ECO:0007669"/>
    <property type="project" value="UniProtKB-UniRule"/>
</dbReference>
<keyword evidence="7 20" id="KW-0679">Respiratory chain</keyword>
<comment type="subcellular location">
    <subcellularLocation>
        <location evidence="2">Mitochondrion inner membrane</location>
        <topology evidence="2">Multi-pass membrane protein</topology>
    </subcellularLocation>
</comment>
<evidence type="ECO:0000256" key="5">
    <source>
        <dbReference type="ARBA" id="ARBA00022448"/>
    </source>
</evidence>
<geneLocation type="mitochondrion" evidence="23"/>
<dbReference type="SUPFAM" id="SSF81342">
    <property type="entry name" value="Transmembrane di-heme cytochromes"/>
    <property type="match status" value="1"/>
</dbReference>
<dbReference type="PROSITE" id="PS51003">
    <property type="entry name" value="CYTB_CTER"/>
    <property type="match status" value="1"/>
</dbReference>
<feature type="transmembrane region" description="Helical" evidence="20">
    <location>
        <begin position="177"/>
        <end position="200"/>
    </location>
</feature>
<dbReference type="InterPro" id="IPR048259">
    <property type="entry name" value="Cytochrome_b_N_euk/bac"/>
</dbReference>
<feature type="binding site" description="axial binding residue" evidence="19">
    <location>
        <position position="83"/>
    </location>
    <ligand>
        <name>heme b</name>
        <dbReference type="ChEBI" id="CHEBI:60344"/>
        <label>b562</label>
    </ligand>
    <ligandPart>
        <name>Fe</name>
        <dbReference type="ChEBI" id="CHEBI:18248"/>
    </ligandPart>
</feature>
<feature type="transmembrane region" description="Helical" evidence="20">
    <location>
        <begin position="113"/>
        <end position="133"/>
    </location>
</feature>
<feature type="binding site" description="axial binding residue" evidence="19">
    <location>
        <position position="97"/>
    </location>
    <ligand>
        <name>heme b</name>
        <dbReference type="ChEBI" id="CHEBI:60344"/>
        <label>b566</label>
    </ligand>
    <ligandPart>
        <name>Fe</name>
        <dbReference type="ChEBI" id="CHEBI:18248"/>
    </ligandPart>
</feature>
<evidence type="ECO:0000256" key="4">
    <source>
        <dbReference type="ARBA" id="ARBA00013531"/>
    </source>
</evidence>
<feature type="transmembrane region" description="Helical" evidence="20">
    <location>
        <begin position="320"/>
        <end position="341"/>
    </location>
</feature>
<keyword evidence="6 19" id="KW-0349">Heme</keyword>
<feature type="transmembrane region" description="Helical" evidence="20">
    <location>
        <begin position="30"/>
        <end position="52"/>
    </location>
</feature>
<keyword evidence="10" id="KW-0999">Mitochondrion inner membrane</keyword>
<protein>
    <recommendedName>
        <fullName evidence="4 20">Cytochrome b</fullName>
    </recommendedName>
</protein>
<evidence type="ECO:0000256" key="15">
    <source>
        <dbReference type="ARBA" id="ARBA00023128"/>
    </source>
</evidence>
<evidence type="ECO:0000256" key="1">
    <source>
        <dbReference type="ARBA" id="ARBA00002566"/>
    </source>
</evidence>
<evidence type="ECO:0000256" key="16">
    <source>
        <dbReference type="ARBA" id="ARBA00023136"/>
    </source>
</evidence>
<evidence type="ECO:0000256" key="19">
    <source>
        <dbReference type="PIRSR" id="PIRSR038885-2"/>
    </source>
</evidence>
<feature type="domain" description="Cytochrome b/b6 N-terminal region profile" evidence="21">
    <location>
        <begin position="1"/>
        <end position="209"/>
    </location>
</feature>
<dbReference type="Pfam" id="PF00033">
    <property type="entry name" value="Cytochrome_B"/>
    <property type="match status" value="1"/>
</dbReference>
<feature type="binding site" evidence="18">
    <location>
        <position position="201"/>
    </location>
    <ligand>
        <name>a ubiquinone</name>
        <dbReference type="ChEBI" id="CHEBI:16389"/>
    </ligand>
</feature>
<organism evidence="23">
    <name type="scientific">Prionobrama filigera</name>
    <name type="common">glass bloodfin tetra</name>
    <dbReference type="NCBI Taxonomy" id="1180191"/>
    <lineage>
        <taxon>Eukaryota</taxon>
        <taxon>Metazoa</taxon>
        <taxon>Chordata</taxon>
        <taxon>Craniata</taxon>
        <taxon>Vertebrata</taxon>
        <taxon>Euteleostomi</taxon>
        <taxon>Actinopterygii</taxon>
        <taxon>Neopterygii</taxon>
        <taxon>Teleostei</taxon>
        <taxon>Ostariophysi</taxon>
        <taxon>Characiformes</taxon>
        <taxon>Characoidei</taxon>
        <taxon>Characidae</taxon>
        <taxon>Prionobrama</taxon>
    </lineage>
</organism>
<proteinExistence type="inferred from homology"/>
<evidence type="ECO:0000256" key="9">
    <source>
        <dbReference type="ARBA" id="ARBA00022723"/>
    </source>
</evidence>
<dbReference type="SUPFAM" id="SSF81648">
    <property type="entry name" value="a domain/subunit of cytochrome bc1 complex (Ubiquinol-cytochrome c reductase)"/>
    <property type="match status" value="1"/>
</dbReference>
<dbReference type="PANTHER" id="PTHR19271:SF16">
    <property type="entry name" value="CYTOCHROME B"/>
    <property type="match status" value="1"/>
</dbReference>
<dbReference type="FunFam" id="1.20.810.10:FF:000002">
    <property type="entry name" value="Cytochrome b"/>
    <property type="match status" value="1"/>
</dbReference>
<dbReference type="InterPro" id="IPR005797">
    <property type="entry name" value="Cyt_b/b6_N"/>
</dbReference>
<dbReference type="InterPro" id="IPR016174">
    <property type="entry name" value="Di-haem_cyt_TM"/>
</dbReference>
<evidence type="ECO:0000256" key="13">
    <source>
        <dbReference type="ARBA" id="ARBA00023004"/>
    </source>
</evidence>
<evidence type="ECO:0000256" key="18">
    <source>
        <dbReference type="PIRSR" id="PIRSR038885-1"/>
    </source>
</evidence>
<feature type="transmembrane region" description="Helical" evidence="20">
    <location>
        <begin position="229"/>
        <end position="250"/>
    </location>
</feature>
<dbReference type="Pfam" id="PF00032">
    <property type="entry name" value="Cytochrom_B_C"/>
    <property type="match status" value="1"/>
</dbReference>
<dbReference type="CDD" id="cd00290">
    <property type="entry name" value="cytochrome_b_C"/>
    <property type="match status" value="1"/>
</dbReference>
<dbReference type="PIRSF" id="PIRSF038885">
    <property type="entry name" value="COB"/>
    <property type="match status" value="1"/>
</dbReference>
<dbReference type="InterPro" id="IPR036150">
    <property type="entry name" value="Cyt_b/b6_C_sf"/>
</dbReference>
<dbReference type="EMBL" id="MT185593">
    <property type="protein sequence ID" value="QOW38118.1"/>
    <property type="molecule type" value="Genomic_DNA"/>
</dbReference>
<feature type="transmembrane region" description="Helical" evidence="20">
    <location>
        <begin position="140"/>
        <end position="157"/>
    </location>
</feature>
<feature type="domain" description="Cytochrome b/b6 C-terminal region profile" evidence="22">
    <location>
        <begin position="210"/>
        <end position="377"/>
    </location>
</feature>
<dbReference type="InterPro" id="IPR048260">
    <property type="entry name" value="Cytochrome_b_C_euk/bac"/>
</dbReference>
<feature type="binding site" description="axial binding residue" evidence="19">
    <location>
        <position position="182"/>
    </location>
    <ligand>
        <name>heme b</name>
        <dbReference type="ChEBI" id="CHEBI:60344"/>
        <label>b562</label>
    </ligand>
    <ligandPart>
        <name>Fe</name>
        <dbReference type="ChEBI" id="CHEBI:18248"/>
    </ligandPart>
</feature>
<dbReference type="InterPro" id="IPR030689">
    <property type="entry name" value="Cytochrome_b"/>
</dbReference>
<evidence type="ECO:0000256" key="12">
    <source>
        <dbReference type="ARBA" id="ARBA00022989"/>
    </source>
</evidence>
<evidence type="ECO:0000256" key="20">
    <source>
        <dbReference type="RuleBase" id="RU362117"/>
    </source>
</evidence>
<feature type="transmembrane region" description="Helical" evidence="20">
    <location>
        <begin position="87"/>
        <end position="107"/>
    </location>
</feature>
<keyword evidence="9 19" id="KW-0479">Metal-binding</keyword>
<evidence type="ECO:0000259" key="22">
    <source>
        <dbReference type="PROSITE" id="PS51003"/>
    </source>
</evidence>
<keyword evidence="14" id="KW-0830">Ubiquinone</keyword>
<evidence type="ECO:0000256" key="8">
    <source>
        <dbReference type="ARBA" id="ARBA00022692"/>
    </source>
</evidence>
<evidence type="ECO:0000256" key="7">
    <source>
        <dbReference type="ARBA" id="ARBA00022660"/>
    </source>
</evidence>
<evidence type="ECO:0000313" key="23">
    <source>
        <dbReference type="EMBL" id="QOW38118.1"/>
    </source>
</evidence>
<dbReference type="InterPro" id="IPR027387">
    <property type="entry name" value="Cytb/b6-like_sf"/>
</dbReference>
<evidence type="ECO:0000256" key="2">
    <source>
        <dbReference type="ARBA" id="ARBA00004448"/>
    </source>
</evidence>
<keyword evidence="16 20" id="KW-0472">Membrane</keyword>
<evidence type="ECO:0000256" key="11">
    <source>
        <dbReference type="ARBA" id="ARBA00022982"/>
    </source>
</evidence>
<keyword evidence="12 20" id="KW-1133">Transmembrane helix</keyword>
<name>A0A7S6VG42_9TELE</name>
<comment type="cofactor">
    <cofactor evidence="20">
        <name>heme b</name>
        <dbReference type="ChEBI" id="CHEBI:60344"/>
    </cofactor>
    <text evidence="20">Binds 2 heme groups non-covalently.</text>
</comment>
<dbReference type="GO" id="GO:0006122">
    <property type="term" value="P:mitochondrial electron transport, ubiquinol to cytochrome c"/>
    <property type="evidence" value="ECO:0007669"/>
    <property type="project" value="TreeGrafter"/>
</dbReference>
<keyword evidence="5 20" id="KW-0813">Transport</keyword>
<dbReference type="CDD" id="cd00284">
    <property type="entry name" value="Cytochrome_b_N"/>
    <property type="match status" value="1"/>
</dbReference>
<feature type="transmembrane region" description="Helical" evidence="20">
    <location>
        <begin position="347"/>
        <end position="372"/>
    </location>
</feature>
<dbReference type="GO" id="GO:0045275">
    <property type="term" value="C:respiratory chain complex III"/>
    <property type="evidence" value="ECO:0007669"/>
    <property type="project" value="InterPro"/>
</dbReference>
<dbReference type="PANTHER" id="PTHR19271">
    <property type="entry name" value="CYTOCHROME B"/>
    <property type="match status" value="1"/>
</dbReference>
<dbReference type="Gene3D" id="1.20.810.10">
    <property type="entry name" value="Cytochrome Bc1 Complex, Chain C"/>
    <property type="match status" value="1"/>
</dbReference>
<feature type="binding site" description="axial binding residue" evidence="19">
    <location>
        <position position="196"/>
    </location>
    <ligand>
        <name>heme b</name>
        <dbReference type="ChEBI" id="CHEBI:60344"/>
        <label>b566</label>
    </ligand>
    <ligandPart>
        <name>Fe</name>
        <dbReference type="ChEBI" id="CHEBI:18248"/>
    </ligandPart>
</feature>
<reference evidence="23" key="1">
    <citation type="journal article" date="2020" name="Gene">
        <title>Mitochondrial genomes of four American characins and phylogenetic relationships within the family Characidae (Teleostei: Characiformes).</title>
        <authorList>
            <person name="Liu H."/>
            <person name="Sun C."/>
            <person name="Zhu Y."/>
            <person name="Li Y."/>
            <person name="Wei Y."/>
            <person name="Ruan H."/>
        </authorList>
    </citation>
    <scope>NUCLEOTIDE SEQUENCE</scope>
</reference>
<keyword evidence="13 19" id="KW-0408">Iron</keyword>
<evidence type="ECO:0000256" key="10">
    <source>
        <dbReference type="ARBA" id="ARBA00022792"/>
    </source>
</evidence>
<dbReference type="GO" id="GO:0005743">
    <property type="term" value="C:mitochondrial inner membrane"/>
    <property type="evidence" value="ECO:0007669"/>
    <property type="project" value="UniProtKB-SubCell"/>
</dbReference>
<dbReference type="GO" id="GO:0008121">
    <property type="term" value="F:quinol-cytochrome-c reductase activity"/>
    <property type="evidence" value="ECO:0007669"/>
    <property type="project" value="InterPro"/>
</dbReference>
<dbReference type="PROSITE" id="PS51002">
    <property type="entry name" value="CYTB_NTER"/>
    <property type="match status" value="1"/>
</dbReference>
<comment type="cofactor">
    <cofactor evidence="19">
        <name>heme</name>
        <dbReference type="ChEBI" id="CHEBI:30413"/>
    </cofactor>
    <text evidence="19">Binds 2 heme groups non-covalently.</text>
</comment>
<evidence type="ECO:0000256" key="14">
    <source>
        <dbReference type="ARBA" id="ARBA00023075"/>
    </source>
</evidence>
<comment type="similarity">
    <text evidence="17 20">Belongs to the cytochrome b family.</text>
</comment>
<dbReference type="InterPro" id="IPR005798">
    <property type="entry name" value="Cyt_b/b6_C"/>
</dbReference>
<sequence length="377" mass="42222">MTSLRKTHSLLKIANNALIDLPAPSNISAWWNFGSLLLLCLVMQILTGLFLAMHYTSDISTAFSSVTHICRDVNYGWIIRNMHANGASFFFICIYLHIGRGLYYGSYLYKETWNIGVVLLLLVMMTAFVGYVLPWGQMSFWGATVITNLLSAVPYIGDSLVQWIWGGFSVDNATLTRFFAFHFLLPFAIIAATALHALFLHETGSNNPAGLNSDSDKISFHPYFSYKDLLGFVILLTALTSLSLFSPNLLGDPENFTPANPLVTPPHIKPEWYFLFAYAILRSIPNKLGGVLALIFSILVLMLVPLLHTSKRRSLVFRPLAQFLFWVLVADVFILTWIGGMPVEHPFIIIGQIASALYFAVFLILSPLVGMLENKWI</sequence>
<keyword evidence="8 20" id="KW-0812">Transmembrane</keyword>